<dbReference type="SUPFAM" id="SSF52047">
    <property type="entry name" value="RNI-like"/>
    <property type="match status" value="1"/>
</dbReference>
<dbReference type="InterPro" id="IPR032675">
    <property type="entry name" value="LRR_dom_sf"/>
</dbReference>
<dbReference type="EMBL" id="JARVKM010000001">
    <property type="protein sequence ID" value="KAK9784061.1"/>
    <property type="molecule type" value="Genomic_DNA"/>
</dbReference>
<accession>A0ABR2YA11</accession>
<evidence type="ECO:0000256" key="1">
    <source>
        <dbReference type="SAM" id="MobiDB-lite"/>
    </source>
</evidence>
<evidence type="ECO:0000313" key="2">
    <source>
        <dbReference type="EMBL" id="KAK9784061.1"/>
    </source>
</evidence>
<keyword evidence="3" id="KW-1185">Reference proteome</keyword>
<gene>
    <name evidence="2" type="ORF">SCAR479_00620</name>
</gene>
<sequence>MAKSRGISYENYIRFSDKLKCEELCECLHLRSPAQHAPTAVNVLPSGEALQDVAQGATGDLNSYYTYTAGTQSCGDVDMEGLPSYEEATIAPHWTQLIAPLDLAWYRRFISVHLEAVRVSTRELVRSLDFRDFAVVASGLYSTDASERAISNSFKRLPTLFPRLICLLVDGHPEINPESLLATDTGRLKETAQRGLQLLDLAHCPFPLPTRFFQSPYLRDLLYLDISYLPGSIADSVHTSMNPQYLPALRVLKVRNREVEDSTARLLFRTFRFQLWCLDLSDNKLTDDVIPPLINNCFSSVTFRSDAHFAVEGKLTNHQQLGTTRYGPFEFIIESGESASFTHPMRYMSDAPPYVRRGSGQELQEWQVARNTGTDPRRADSAGVISKYILVDSLENTAPSARGPASAIGTGRGGLTHLYLNGNRLSSGGVEELLRLSLGRLEHFECDIDRFPRIIADPNSSFEVRGLFGFSHLFRPVFSSNLRSLRIHHSAVTGIPEVSSGQLPHWKALVYAETSFRQRIEMAYPQALVPDMNPRLTSLTLTEIPSRSTGPLISGITRFLDLASDQQNAVMAVTASSRQRGSLVLNGLRHIRLELKPAESEDLDNLFMDGDVNFSELLDPASPASEPSSPSYSLSNSGAAGDYKPDSSTGRQDRFWHDRAREHVTHRVEASESWNGNTHTIRVWVGRGIPGPHRAVNEYMRNLRRPHLHKNVGPAMPNHVAAGVPPGSYIYHAAWDAMVVPRSLPHIDEKSTLASMRDVAAALKEYRGRTRGTIRHWLGKLELATIPHAI</sequence>
<dbReference type="Gene3D" id="3.80.10.10">
    <property type="entry name" value="Ribonuclease Inhibitor"/>
    <property type="match status" value="1"/>
</dbReference>
<evidence type="ECO:0000313" key="3">
    <source>
        <dbReference type="Proteomes" id="UP001465668"/>
    </source>
</evidence>
<proteinExistence type="predicted"/>
<protein>
    <submittedName>
        <fullName evidence="2">Uncharacterized protein</fullName>
    </submittedName>
</protein>
<reference evidence="2 3" key="1">
    <citation type="submission" date="2024-02" db="EMBL/GenBank/DDBJ databases">
        <title>First draft genome assembly of two strains of Seiridium cardinale.</title>
        <authorList>
            <person name="Emiliani G."/>
            <person name="Scali E."/>
        </authorList>
    </citation>
    <scope>NUCLEOTIDE SEQUENCE [LARGE SCALE GENOMIC DNA]</scope>
    <source>
        <strain evidence="2 3">BM-138-000479</strain>
    </source>
</reference>
<comment type="caution">
    <text evidence="2">The sequence shown here is derived from an EMBL/GenBank/DDBJ whole genome shotgun (WGS) entry which is preliminary data.</text>
</comment>
<feature type="region of interest" description="Disordered" evidence="1">
    <location>
        <begin position="618"/>
        <end position="652"/>
    </location>
</feature>
<organism evidence="2 3">
    <name type="scientific">Seiridium cardinale</name>
    <dbReference type="NCBI Taxonomy" id="138064"/>
    <lineage>
        <taxon>Eukaryota</taxon>
        <taxon>Fungi</taxon>
        <taxon>Dikarya</taxon>
        <taxon>Ascomycota</taxon>
        <taxon>Pezizomycotina</taxon>
        <taxon>Sordariomycetes</taxon>
        <taxon>Xylariomycetidae</taxon>
        <taxon>Amphisphaeriales</taxon>
        <taxon>Sporocadaceae</taxon>
        <taxon>Seiridium</taxon>
    </lineage>
</organism>
<name>A0ABR2YA11_9PEZI</name>
<feature type="compositionally biased region" description="Low complexity" evidence="1">
    <location>
        <begin position="620"/>
        <end position="640"/>
    </location>
</feature>
<dbReference type="Proteomes" id="UP001465668">
    <property type="component" value="Unassembled WGS sequence"/>
</dbReference>